<evidence type="ECO:0000313" key="3">
    <source>
        <dbReference type="Proteomes" id="UP000318081"/>
    </source>
</evidence>
<dbReference type="RefSeq" id="WP_145207204.1">
    <property type="nucleotide sequence ID" value="NZ_CP036432.1"/>
</dbReference>
<dbReference type="InterPro" id="IPR011989">
    <property type="entry name" value="ARM-like"/>
</dbReference>
<sequence length="416" mass="46154">MNHFVRLSHFPMTSGLALTLAVFASAPLAQADTLELRGNVQVDGKIVRKTDNGSKPHVIVEVDPELRVAIPQSRVVKTVSDSDEKLVWYRQQLAQVGEDAEAHYQLARKCKGNGLLAQRDFHFQRAIEIDPNHPQARSALGYVRDGNEWALYADQQRQRGLIRTAGGWEVPEVYLREQRRDKFDEASKLWIKELTKLRSLVLRPGKRSAEALESIQAIDDPMASTALAEALEKSRGNEPDPKSLRMIYVKRLGALKTPIAVQALVRTGIFEPDPGIRTEALLQLQEYGASSAVASYLPILKGDNRKPVEVTAALRALNYFPDPELWQEYVDALITTHKSLTPKGPGMSVGSNSLGGSGLSTGGKQEVLTKTVQNPGALELLRQIAPGVDYRYDQAAWRNHFAAQLMKAPDDLRRDP</sequence>
<keyword evidence="1" id="KW-0732">Signal</keyword>
<reference evidence="2 3" key="1">
    <citation type="submission" date="2019-02" db="EMBL/GenBank/DDBJ databases">
        <title>Deep-cultivation of Planctomycetes and their phenomic and genomic characterization uncovers novel biology.</title>
        <authorList>
            <person name="Wiegand S."/>
            <person name="Jogler M."/>
            <person name="Boedeker C."/>
            <person name="Pinto D."/>
            <person name="Vollmers J."/>
            <person name="Rivas-Marin E."/>
            <person name="Kohn T."/>
            <person name="Peeters S.H."/>
            <person name="Heuer A."/>
            <person name="Rast P."/>
            <person name="Oberbeckmann S."/>
            <person name="Bunk B."/>
            <person name="Jeske O."/>
            <person name="Meyerdierks A."/>
            <person name="Storesund J.E."/>
            <person name="Kallscheuer N."/>
            <person name="Luecker S."/>
            <person name="Lage O.M."/>
            <person name="Pohl T."/>
            <person name="Merkel B.J."/>
            <person name="Hornburger P."/>
            <person name="Mueller R.-W."/>
            <person name="Bruemmer F."/>
            <person name="Labrenz M."/>
            <person name="Spormann A.M."/>
            <person name="Op den Camp H."/>
            <person name="Overmann J."/>
            <person name="Amann R."/>
            <person name="Jetten M.S.M."/>
            <person name="Mascher T."/>
            <person name="Medema M.H."/>
            <person name="Devos D.P."/>
            <person name="Kaster A.-K."/>
            <person name="Ovreas L."/>
            <person name="Rohde M."/>
            <person name="Galperin M.Y."/>
            <person name="Jogler C."/>
        </authorList>
    </citation>
    <scope>NUCLEOTIDE SEQUENCE [LARGE SCALE GENOMIC DNA]</scope>
    <source>
        <strain evidence="2 3">TBK1r</strain>
    </source>
</reference>
<accession>A0ABX5XKB6</accession>
<dbReference type="EMBL" id="CP036432">
    <property type="protein sequence ID" value="QDV81400.1"/>
    <property type="molecule type" value="Genomic_DNA"/>
</dbReference>
<evidence type="ECO:0000256" key="1">
    <source>
        <dbReference type="SAM" id="SignalP"/>
    </source>
</evidence>
<name>A0ABX5XKB6_9BACT</name>
<dbReference type="InterPro" id="IPR011990">
    <property type="entry name" value="TPR-like_helical_dom_sf"/>
</dbReference>
<dbReference type="Gene3D" id="1.25.40.10">
    <property type="entry name" value="Tetratricopeptide repeat domain"/>
    <property type="match status" value="1"/>
</dbReference>
<protein>
    <recommendedName>
        <fullName evidence="4">HEAT repeat domain-containing protein</fullName>
    </recommendedName>
</protein>
<keyword evidence="3" id="KW-1185">Reference proteome</keyword>
<dbReference type="Gene3D" id="1.25.10.10">
    <property type="entry name" value="Leucine-rich Repeat Variant"/>
    <property type="match status" value="1"/>
</dbReference>
<dbReference type="SUPFAM" id="SSF48452">
    <property type="entry name" value="TPR-like"/>
    <property type="match status" value="1"/>
</dbReference>
<dbReference type="Proteomes" id="UP000318081">
    <property type="component" value="Chromosome"/>
</dbReference>
<proteinExistence type="predicted"/>
<organism evidence="2 3">
    <name type="scientific">Stieleria magnilauensis</name>
    <dbReference type="NCBI Taxonomy" id="2527963"/>
    <lineage>
        <taxon>Bacteria</taxon>
        <taxon>Pseudomonadati</taxon>
        <taxon>Planctomycetota</taxon>
        <taxon>Planctomycetia</taxon>
        <taxon>Pirellulales</taxon>
        <taxon>Pirellulaceae</taxon>
        <taxon>Stieleria</taxon>
    </lineage>
</organism>
<feature type="signal peptide" evidence="1">
    <location>
        <begin position="1"/>
        <end position="31"/>
    </location>
</feature>
<evidence type="ECO:0008006" key="4">
    <source>
        <dbReference type="Google" id="ProtNLM"/>
    </source>
</evidence>
<feature type="chain" id="PRO_5045540553" description="HEAT repeat domain-containing protein" evidence="1">
    <location>
        <begin position="32"/>
        <end position="416"/>
    </location>
</feature>
<gene>
    <name evidence="2" type="ORF">TBK1r_03160</name>
</gene>
<evidence type="ECO:0000313" key="2">
    <source>
        <dbReference type="EMBL" id="QDV81400.1"/>
    </source>
</evidence>